<dbReference type="Pfam" id="PF04883">
    <property type="entry name" value="HK97-gp10_like"/>
    <property type="match status" value="1"/>
</dbReference>
<dbReference type="InterPro" id="IPR010064">
    <property type="entry name" value="HK97-gp10_tail"/>
</dbReference>
<accession>A0A1H8A0P6</accession>
<evidence type="ECO:0000313" key="2">
    <source>
        <dbReference type="Proteomes" id="UP000198883"/>
    </source>
</evidence>
<organism evidence="1 2">
    <name type="scientific">Phocoenobacter skyensis</name>
    <dbReference type="NCBI Taxonomy" id="97481"/>
    <lineage>
        <taxon>Bacteria</taxon>
        <taxon>Pseudomonadati</taxon>
        <taxon>Pseudomonadota</taxon>
        <taxon>Gammaproteobacteria</taxon>
        <taxon>Pasteurellales</taxon>
        <taxon>Pasteurellaceae</taxon>
        <taxon>Phocoenobacter</taxon>
    </lineage>
</organism>
<protein>
    <submittedName>
        <fullName evidence="1">Bacteriophage HK97-gp10, putative tail-component</fullName>
    </submittedName>
</protein>
<sequence>MGTFTADISNFIKKTEMRSNLALRKIALQTYTKVQKRTPVDSGELRKSWTISINALPTSFNGNPADIGRAKFGDTIYIATDKPYATMLEYGLYPNPPKNPTGKTKGGYSIQAPKGMVRISIAETTTWFNSNAGRF</sequence>
<proteinExistence type="predicted"/>
<dbReference type="RefSeq" id="WP_090923273.1">
    <property type="nucleotide sequence ID" value="NZ_CP016180.1"/>
</dbReference>
<dbReference type="GeneID" id="83544505"/>
<dbReference type="STRING" id="97481.SAMN05444853_1336"/>
<dbReference type="AlphaFoldDB" id="A0A1H8A0P6"/>
<evidence type="ECO:0000313" key="1">
    <source>
        <dbReference type="EMBL" id="SEM63484.1"/>
    </source>
</evidence>
<gene>
    <name evidence="1" type="ORF">SAMN05444853_1336</name>
</gene>
<reference evidence="2" key="1">
    <citation type="submission" date="2016-10" db="EMBL/GenBank/DDBJ databases">
        <authorList>
            <person name="Varghese N."/>
            <person name="Submissions S."/>
        </authorList>
    </citation>
    <scope>NUCLEOTIDE SEQUENCE [LARGE SCALE GENOMIC DNA]</scope>
    <source>
        <strain evidence="2">DSM 24204</strain>
    </source>
</reference>
<dbReference type="EMBL" id="FOBN01000033">
    <property type="protein sequence ID" value="SEM63484.1"/>
    <property type="molecule type" value="Genomic_DNA"/>
</dbReference>
<dbReference type="OrthoDB" id="6650149at2"/>
<name>A0A1H8A0P6_9PAST</name>
<dbReference type="Proteomes" id="UP000198883">
    <property type="component" value="Unassembled WGS sequence"/>
</dbReference>